<evidence type="ECO:0000256" key="4">
    <source>
        <dbReference type="ARBA" id="ARBA00022729"/>
    </source>
</evidence>
<comment type="similarity">
    <text evidence="2">Belongs to the bacterial solute-binding protein 1 family.</text>
</comment>
<evidence type="ECO:0000256" key="5">
    <source>
        <dbReference type="SAM" id="MobiDB-lite"/>
    </source>
</evidence>
<dbReference type="RefSeq" id="WP_249860963.1">
    <property type="nucleotide sequence ID" value="NZ_CP027059.1"/>
</dbReference>
<comment type="subcellular location">
    <subcellularLocation>
        <location evidence="1">Cell envelope</location>
    </subcellularLocation>
</comment>
<evidence type="ECO:0000256" key="2">
    <source>
        <dbReference type="ARBA" id="ARBA00008520"/>
    </source>
</evidence>
<dbReference type="PANTHER" id="PTHR43649:SF31">
    <property type="entry name" value="SN-GLYCEROL-3-PHOSPHATE-BINDING PERIPLASMIC PROTEIN UGPB"/>
    <property type="match status" value="1"/>
</dbReference>
<proteinExistence type="inferred from homology"/>
<name>A0ABY4RTK1_9BACL</name>
<dbReference type="PANTHER" id="PTHR43649">
    <property type="entry name" value="ARABINOSE-BINDING PROTEIN-RELATED"/>
    <property type="match status" value="1"/>
</dbReference>
<dbReference type="Pfam" id="PF01547">
    <property type="entry name" value="SBP_bac_1"/>
    <property type="match status" value="1"/>
</dbReference>
<dbReference type="InterPro" id="IPR006059">
    <property type="entry name" value="SBP"/>
</dbReference>
<reference evidence="6" key="1">
    <citation type="submission" date="2018-02" db="EMBL/GenBank/DDBJ databases">
        <authorList>
            <person name="Kim S.-K."/>
            <person name="Jung H.-I."/>
            <person name="Lee S.-W."/>
        </authorList>
    </citation>
    <scope>NUCLEOTIDE SEQUENCE</scope>
    <source>
        <strain evidence="6">SK3146</strain>
    </source>
</reference>
<evidence type="ECO:0000313" key="6">
    <source>
        <dbReference type="EMBL" id="UQZ85307.1"/>
    </source>
</evidence>
<dbReference type="Gene3D" id="3.40.190.10">
    <property type="entry name" value="Periplasmic binding protein-like II"/>
    <property type="match status" value="1"/>
</dbReference>
<gene>
    <name evidence="6" type="ORF">SK3146_04596</name>
</gene>
<sequence>MNIESMERTAGRWRQAGMLTFGMAMAGALLLGGCEKREETAAAGAKGVIRIAIANEDTFRMDYADYFAAKFPDLDVEIIPTLGLYDQGGDPVKKYMDIIDEKKPDLLFTDTWSYGKLAASGRLYDLSPLIAKDKFDLDNLLPAAVDYLQIKGQGKLYGLAPKFSSSVLFYNKDLFDRYRIPYPAAAMTWEDMLRLAQRFPAEGGKEERVYGFHMGYMQSPLDLIQYIGQAEGLAHFDASGRKLIADTDGWRRIYRLVLDGYKSGALQWDYSPPDKQRFDKEDVEREELFGAGRAAMTISTAGQVRSLRQREAAFAWDMTPVPSADPAHRQNPDFYVYPIFSIGSRAENVTNAWEVIKYFNGAEAAKIEMKTELELPVRQAFAKEIDGHSLEPFYRVKYEEADNSDNYAAVPMEFGQTYRELSLKLMDAMLQGGLSVEEGLRLQQEQGQRALDEAQAAARAKAGEAGAEGS</sequence>
<protein>
    <submittedName>
        <fullName evidence="6">Bacterial extracellular solute-binding protein</fullName>
    </submittedName>
</protein>
<evidence type="ECO:0000256" key="3">
    <source>
        <dbReference type="ARBA" id="ARBA00022448"/>
    </source>
</evidence>
<dbReference type="EMBL" id="CP027059">
    <property type="protein sequence ID" value="UQZ85307.1"/>
    <property type="molecule type" value="Genomic_DNA"/>
</dbReference>
<keyword evidence="7" id="KW-1185">Reference proteome</keyword>
<accession>A0ABY4RTK1</accession>
<dbReference type="SUPFAM" id="SSF53850">
    <property type="entry name" value="Periplasmic binding protein-like II"/>
    <property type="match status" value="1"/>
</dbReference>
<organism evidence="6 7">
    <name type="scientific">Paenibacillus konkukensis</name>
    <dbReference type="NCBI Taxonomy" id="2020716"/>
    <lineage>
        <taxon>Bacteria</taxon>
        <taxon>Bacillati</taxon>
        <taxon>Bacillota</taxon>
        <taxon>Bacilli</taxon>
        <taxon>Bacillales</taxon>
        <taxon>Paenibacillaceae</taxon>
        <taxon>Paenibacillus</taxon>
    </lineage>
</organism>
<reference evidence="6" key="2">
    <citation type="journal article" date="2021" name="J Anim Sci Technol">
        <title>Complete genome sequence of Paenibacillus konkukensis sp. nov. SK3146 as a potential probiotic strain.</title>
        <authorList>
            <person name="Jung H.I."/>
            <person name="Park S."/>
            <person name="Niu K.M."/>
            <person name="Lee S.W."/>
            <person name="Kothari D."/>
            <person name="Yi K.J."/>
            <person name="Kim S.K."/>
        </authorList>
    </citation>
    <scope>NUCLEOTIDE SEQUENCE</scope>
    <source>
        <strain evidence="6">SK3146</strain>
    </source>
</reference>
<evidence type="ECO:0000313" key="7">
    <source>
        <dbReference type="Proteomes" id="UP001057134"/>
    </source>
</evidence>
<keyword evidence="4" id="KW-0732">Signal</keyword>
<dbReference type="Proteomes" id="UP001057134">
    <property type="component" value="Chromosome"/>
</dbReference>
<keyword evidence="3" id="KW-0813">Transport</keyword>
<dbReference type="InterPro" id="IPR050490">
    <property type="entry name" value="Bact_solute-bd_prot1"/>
</dbReference>
<evidence type="ECO:0000256" key="1">
    <source>
        <dbReference type="ARBA" id="ARBA00004196"/>
    </source>
</evidence>
<feature type="region of interest" description="Disordered" evidence="5">
    <location>
        <begin position="445"/>
        <end position="470"/>
    </location>
</feature>